<dbReference type="OrthoDB" id="341511at2759"/>
<dbReference type="Gene3D" id="2.40.50.770">
    <property type="entry name" value="RecQ-mediated genome instability protein Rmi1, C-terminal domain"/>
    <property type="match status" value="1"/>
</dbReference>
<dbReference type="SMART" id="SM01161">
    <property type="entry name" value="DUF1767"/>
    <property type="match status" value="1"/>
</dbReference>
<dbReference type="InterPro" id="IPR049363">
    <property type="entry name" value="RMI1_N"/>
</dbReference>
<dbReference type="EMBL" id="AOKY01000116">
    <property type="protein sequence ID" value="KDB26599.1"/>
    <property type="molecule type" value="Genomic_DNA"/>
</dbReference>
<accession>A0A059JFM6</accession>
<dbReference type="Proteomes" id="UP000024533">
    <property type="component" value="Unassembled WGS sequence"/>
</dbReference>
<dbReference type="PANTHER" id="PTHR14790">
    <property type="entry name" value="RECQ-MEDIATED GENOME INSTABILITY PROTEIN 1 RMI1"/>
    <property type="match status" value="1"/>
</dbReference>
<evidence type="ECO:0000256" key="1">
    <source>
        <dbReference type="ARBA" id="ARBA00006395"/>
    </source>
</evidence>
<feature type="domain" description="RecQ mediated genome instability protein 1 OB-fold" evidence="4">
    <location>
        <begin position="74"/>
        <end position="233"/>
    </location>
</feature>
<feature type="region of interest" description="Disordered" evidence="3">
    <location>
        <begin position="135"/>
        <end position="161"/>
    </location>
</feature>
<evidence type="ECO:0000313" key="7">
    <source>
        <dbReference type="Proteomes" id="UP000024533"/>
    </source>
</evidence>
<dbReference type="InterPro" id="IPR042470">
    <property type="entry name" value="RMI1_N_C_sf"/>
</dbReference>
<comment type="similarity">
    <text evidence="1">Belongs to the RMI1 family.</text>
</comment>
<dbReference type="GO" id="GO:0000712">
    <property type="term" value="P:resolution of meiotic recombination intermediates"/>
    <property type="evidence" value="ECO:0007669"/>
    <property type="project" value="TreeGrafter"/>
</dbReference>
<dbReference type="GO" id="GO:0000724">
    <property type="term" value="P:double-strand break repair via homologous recombination"/>
    <property type="evidence" value="ECO:0007669"/>
    <property type="project" value="TreeGrafter"/>
</dbReference>
<organism evidence="6 7">
    <name type="scientific">Trichophyton interdigitale (strain MR816)</name>
    <dbReference type="NCBI Taxonomy" id="1215338"/>
    <lineage>
        <taxon>Eukaryota</taxon>
        <taxon>Fungi</taxon>
        <taxon>Dikarya</taxon>
        <taxon>Ascomycota</taxon>
        <taxon>Pezizomycotina</taxon>
        <taxon>Eurotiomycetes</taxon>
        <taxon>Eurotiomycetidae</taxon>
        <taxon>Onygenales</taxon>
        <taxon>Arthrodermataceae</taxon>
        <taxon>Trichophyton</taxon>
    </lineage>
</organism>
<keyword evidence="7" id="KW-1185">Reference proteome</keyword>
<feature type="compositionally biased region" description="Polar residues" evidence="3">
    <location>
        <begin position="136"/>
        <end position="159"/>
    </location>
</feature>
<dbReference type="Pfam" id="PF08585">
    <property type="entry name" value="RMI1_N_C"/>
    <property type="match status" value="1"/>
</dbReference>
<gene>
    <name evidence="6" type="ORF">H109_01593</name>
</gene>
<proteinExistence type="inferred from homology"/>
<dbReference type="GO" id="GO:0016604">
    <property type="term" value="C:nuclear body"/>
    <property type="evidence" value="ECO:0007669"/>
    <property type="project" value="TreeGrafter"/>
</dbReference>
<evidence type="ECO:0000259" key="4">
    <source>
        <dbReference type="Pfam" id="PF08585"/>
    </source>
</evidence>
<dbReference type="HOGENOM" id="CLU_093893_0_0_1"/>
<dbReference type="Pfam" id="PF21000">
    <property type="entry name" value="RMI1_N_N"/>
    <property type="match status" value="1"/>
</dbReference>
<evidence type="ECO:0000256" key="2">
    <source>
        <dbReference type="ARBA" id="ARBA00018987"/>
    </source>
</evidence>
<dbReference type="STRING" id="1215338.A0A059JFM6"/>
<protein>
    <recommendedName>
        <fullName evidence="2">RecQ-mediated genome instability protein 1</fullName>
    </recommendedName>
</protein>
<dbReference type="AlphaFoldDB" id="A0A059JFM6"/>
<evidence type="ECO:0000259" key="5">
    <source>
        <dbReference type="Pfam" id="PF21000"/>
    </source>
</evidence>
<dbReference type="InterPro" id="IPR013894">
    <property type="entry name" value="RMI1_OB"/>
</dbReference>
<name>A0A059JFM6_TRIIM</name>
<sequence>MAPEPHAYIKKHLLSTKSLPVSEVWLSELLSTQRPGTTPLPALTQTALFRLLASDFTRSLEIPVSNARHVLATDISNPSIKERRISGPVPVQILDIEDIGSSVWSQVEAIERIERGESIRGREIIRTVPQAVQVEEGNSPTHTTGESARQLTPSASSGQGPHRLILQDCRGTKVVAIELKSLGAIKLGETAIGTKLLITNAIVARGMVLLDPECVTVLGGKIEGLDRQWKTGRKTRLLSALNPPETTS</sequence>
<feature type="domain" description="RMI1 N-terminal" evidence="5">
    <location>
        <begin position="13"/>
        <end position="58"/>
    </location>
</feature>
<reference evidence="6 7" key="1">
    <citation type="submission" date="2014-02" db="EMBL/GenBank/DDBJ databases">
        <title>The Genome Sequence of Trichophyton interdigitale MR816.</title>
        <authorList>
            <consortium name="The Broad Institute Genomics Platform"/>
            <person name="Cuomo C.A."/>
            <person name="White T.C."/>
            <person name="Graser Y."/>
            <person name="Martinez-Rossi N."/>
            <person name="Heitman J."/>
            <person name="Young S.K."/>
            <person name="Zeng Q."/>
            <person name="Gargeya S."/>
            <person name="Abouelleil A."/>
            <person name="Alvarado L."/>
            <person name="Chapman S.B."/>
            <person name="Gainer-Dewar J."/>
            <person name="Goldberg J."/>
            <person name="Griggs A."/>
            <person name="Gujja S."/>
            <person name="Hansen M."/>
            <person name="Howarth C."/>
            <person name="Imamovic A."/>
            <person name="Larimer J."/>
            <person name="Martinez D."/>
            <person name="Murphy C."/>
            <person name="Pearson M.D."/>
            <person name="Persinoti G."/>
            <person name="Poon T."/>
            <person name="Priest M."/>
            <person name="Roberts A.D."/>
            <person name="Saif S."/>
            <person name="Shea T.D."/>
            <person name="Sykes S.N."/>
            <person name="Wortman J."/>
            <person name="Nusbaum C."/>
            <person name="Birren B."/>
        </authorList>
    </citation>
    <scope>NUCLEOTIDE SEQUENCE [LARGE SCALE GENOMIC DNA]</scope>
    <source>
        <strain evidence="6 7">MR816</strain>
    </source>
</reference>
<evidence type="ECO:0000256" key="3">
    <source>
        <dbReference type="SAM" id="MobiDB-lite"/>
    </source>
</evidence>
<comment type="caution">
    <text evidence="6">The sequence shown here is derived from an EMBL/GenBank/DDBJ whole genome shotgun (WGS) entry which is preliminary data.</text>
</comment>
<evidence type="ECO:0000313" key="6">
    <source>
        <dbReference type="EMBL" id="KDB26599.1"/>
    </source>
</evidence>
<dbReference type="GO" id="GO:0031422">
    <property type="term" value="C:RecQ family helicase-topoisomerase III complex"/>
    <property type="evidence" value="ECO:0007669"/>
    <property type="project" value="TreeGrafter"/>
</dbReference>
<dbReference type="PANTHER" id="PTHR14790:SF15">
    <property type="entry name" value="RECQ-MEDIATED GENOME INSTABILITY PROTEIN 1"/>
    <property type="match status" value="1"/>
</dbReference>
<dbReference type="OMA" id="MTSPDQI"/>